<organism evidence="1 2">
    <name type="scientific">Vanilla planifolia</name>
    <name type="common">Vanilla</name>
    <dbReference type="NCBI Taxonomy" id="51239"/>
    <lineage>
        <taxon>Eukaryota</taxon>
        <taxon>Viridiplantae</taxon>
        <taxon>Streptophyta</taxon>
        <taxon>Embryophyta</taxon>
        <taxon>Tracheophyta</taxon>
        <taxon>Spermatophyta</taxon>
        <taxon>Magnoliopsida</taxon>
        <taxon>Liliopsida</taxon>
        <taxon>Asparagales</taxon>
        <taxon>Orchidaceae</taxon>
        <taxon>Vanilloideae</taxon>
        <taxon>Vanilleae</taxon>
        <taxon>Vanilla</taxon>
    </lineage>
</organism>
<evidence type="ECO:0000313" key="1">
    <source>
        <dbReference type="EMBL" id="KAG0487839.1"/>
    </source>
</evidence>
<proteinExistence type="predicted"/>
<dbReference type="Proteomes" id="UP000636800">
    <property type="component" value="Chromosome 3"/>
</dbReference>
<evidence type="ECO:0000313" key="2">
    <source>
        <dbReference type="Proteomes" id="UP000636800"/>
    </source>
</evidence>
<accession>A0A835V553</accession>
<reference evidence="1 2" key="1">
    <citation type="journal article" date="2020" name="Nat. Food">
        <title>A phased Vanilla planifolia genome enables genetic improvement of flavour and production.</title>
        <authorList>
            <person name="Hasing T."/>
            <person name="Tang H."/>
            <person name="Brym M."/>
            <person name="Khazi F."/>
            <person name="Huang T."/>
            <person name="Chambers A.H."/>
        </authorList>
    </citation>
    <scope>NUCLEOTIDE SEQUENCE [LARGE SCALE GENOMIC DNA]</scope>
    <source>
        <tissue evidence="1">Leaf</tissue>
    </source>
</reference>
<keyword evidence="2" id="KW-1185">Reference proteome</keyword>
<dbReference type="EMBL" id="JADCNL010000003">
    <property type="protein sequence ID" value="KAG0487839.1"/>
    <property type="molecule type" value="Genomic_DNA"/>
</dbReference>
<sequence>MAAPETDVSKTTGNSLVASEANHMESAVSAGHQFAYNSGFKCEAMIARVSRVQHLKNRPFCMRAMGGFQASCFDFSSPLLNHDELGAVCVAIGKLVHCHLVLQLNGALFSLT</sequence>
<name>A0A835V553_VANPL</name>
<dbReference type="OrthoDB" id="10257085at2759"/>
<gene>
    <name evidence="1" type="ORF">HPP92_006650</name>
</gene>
<comment type="caution">
    <text evidence="1">The sequence shown here is derived from an EMBL/GenBank/DDBJ whole genome shotgun (WGS) entry which is preliminary data.</text>
</comment>
<dbReference type="AlphaFoldDB" id="A0A835V553"/>
<protein>
    <submittedName>
        <fullName evidence="1">Uncharacterized protein</fullName>
    </submittedName>
</protein>